<feature type="compositionally biased region" description="Basic and acidic residues" evidence="1">
    <location>
        <begin position="92"/>
        <end position="101"/>
    </location>
</feature>
<feature type="region of interest" description="Disordered" evidence="1">
    <location>
        <begin position="81"/>
        <end position="101"/>
    </location>
</feature>
<evidence type="ECO:0000313" key="2">
    <source>
        <dbReference type="EMBL" id="MED6116268.1"/>
    </source>
</evidence>
<gene>
    <name evidence="2" type="ORF">PIB30_098552</name>
</gene>
<reference evidence="2 3" key="1">
    <citation type="journal article" date="2023" name="Plants (Basel)">
        <title>Bridging the Gap: Combining Genomics and Transcriptomics Approaches to Understand Stylosanthes scabra, an Orphan Legume from the Brazilian Caatinga.</title>
        <authorList>
            <person name="Ferreira-Neto J.R.C."/>
            <person name="da Silva M.D."/>
            <person name="Binneck E."/>
            <person name="de Melo N.F."/>
            <person name="da Silva R.H."/>
            <person name="de Melo A.L.T.M."/>
            <person name="Pandolfi V."/>
            <person name="Bustamante F.O."/>
            <person name="Brasileiro-Vidal A.C."/>
            <person name="Benko-Iseppon A.M."/>
        </authorList>
    </citation>
    <scope>NUCLEOTIDE SEQUENCE [LARGE SCALE GENOMIC DNA]</scope>
    <source>
        <tissue evidence="2">Leaves</tissue>
    </source>
</reference>
<accession>A0ABU6QWX4</accession>
<comment type="caution">
    <text evidence="2">The sequence shown here is derived from an EMBL/GenBank/DDBJ whole genome shotgun (WGS) entry which is preliminary data.</text>
</comment>
<evidence type="ECO:0000313" key="3">
    <source>
        <dbReference type="Proteomes" id="UP001341840"/>
    </source>
</evidence>
<keyword evidence="3" id="KW-1185">Reference proteome</keyword>
<organism evidence="2 3">
    <name type="scientific">Stylosanthes scabra</name>
    <dbReference type="NCBI Taxonomy" id="79078"/>
    <lineage>
        <taxon>Eukaryota</taxon>
        <taxon>Viridiplantae</taxon>
        <taxon>Streptophyta</taxon>
        <taxon>Embryophyta</taxon>
        <taxon>Tracheophyta</taxon>
        <taxon>Spermatophyta</taxon>
        <taxon>Magnoliopsida</taxon>
        <taxon>eudicotyledons</taxon>
        <taxon>Gunneridae</taxon>
        <taxon>Pentapetalae</taxon>
        <taxon>rosids</taxon>
        <taxon>fabids</taxon>
        <taxon>Fabales</taxon>
        <taxon>Fabaceae</taxon>
        <taxon>Papilionoideae</taxon>
        <taxon>50 kb inversion clade</taxon>
        <taxon>dalbergioids sensu lato</taxon>
        <taxon>Dalbergieae</taxon>
        <taxon>Pterocarpus clade</taxon>
        <taxon>Stylosanthes</taxon>
    </lineage>
</organism>
<sequence>MFITKWARNNNVPRFPGDVMVKIPMSQQFFPYGKWREDDEEVAPPVPPLAAPVDVPAPSAPSSPEPSRKELMRTLQRNEHIMHISQNPHKVKGPDRQKSEMWKRMTTSRVLRQLGMLTHMQERSPRMTSRS</sequence>
<proteinExistence type="predicted"/>
<dbReference type="EMBL" id="JASCZI010002535">
    <property type="protein sequence ID" value="MED6116268.1"/>
    <property type="molecule type" value="Genomic_DNA"/>
</dbReference>
<name>A0ABU6QWX4_9FABA</name>
<feature type="region of interest" description="Disordered" evidence="1">
    <location>
        <begin position="36"/>
        <end position="68"/>
    </location>
</feature>
<protein>
    <submittedName>
        <fullName evidence="2">Uncharacterized protein</fullName>
    </submittedName>
</protein>
<evidence type="ECO:0000256" key="1">
    <source>
        <dbReference type="SAM" id="MobiDB-lite"/>
    </source>
</evidence>
<dbReference type="Proteomes" id="UP001341840">
    <property type="component" value="Unassembled WGS sequence"/>
</dbReference>